<dbReference type="Pfam" id="PF09770">
    <property type="entry name" value="PAT1"/>
    <property type="match status" value="1"/>
</dbReference>
<evidence type="ECO:0000256" key="3">
    <source>
        <dbReference type="ARBA" id="ARBA00009138"/>
    </source>
</evidence>
<evidence type="ECO:0000256" key="6">
    <source>
        <dbReference type="ARBA" id="ARBA00023242"/>
    </source>
</evidence>
<dbReference type="PANTHER" id="PTHR21551">
    <property type="entry name" value="TOPOISOMERASE II-ASSOCIATED PROTEIN PAT1"/>
    <property type="match status" value="1"/>
</dbReference>
<sequence>MKCLEGPGKSCGLSAPAEDLVSASQLEKENEDAEEKEEDEDLDTDSDLAPDPEEEENDLGDPAVFSTVHNTQTGLPSSPGVKTPGVSGMPPAPLHFLWQTLDYLSPIPFWSTLPSASSPVQHFGSQLSSPDPSLSCSLPTSWPPGFSHLTQLHPQHQRILQLQQKQRQHSRTPSSSAKKPWSQQPDPYANLMTQKEKDWVIKVQMVQLQSENPRLDDYYYQKYYQKLEKKEADEELLGRRNRVESLKLVTPYIQKAEAYESVVRIEGSLGQVAVSTCFSPRRAIDAVSHGTQDQDAGAASSQRLLVLHRIEKMFLQLLEVEEGQKDGSSQPCYSEQQRNQTEKLFQALKTQEQNDLEQAADGFLQVLFVRKGKALVARLLPFLPQDKAVSLLLAITHHLPLLVRSDMTDQVLQMLFKPLSKCISHLTFHELLQGLQGLTLLPPGSSERPVTVVLQNQFGISLLYALLSHGEQLVSLNSSSEGPNSDHTAWTNMVVLIAWEIAQMPTASLAEPLAFPSNLLSLFCHHVDKQLVQQLEARMEIAWI</sequence>
<evidence type="ECO:0000256" key="1">
    <source>
        <dbReference type="ARBA" id="ARBA00004123"/>
    </source>
</evidence>
<keyword evidence="9" id="KW-1185">Reference proteome</keyword>
<feature type="region of interest" description="Disordered" evidence="7">
    <location>
        <begin position="158"/>
        <end position="188"/>
    </location>
</feature>
<dbReference type="GeneID" id="103601960"/>
<keyword evidence="5" id="KW-0694">RNA-binding</keyword>
<proteinExistence type="inferred from homology"/>
<name>A0ABM0RVD9_GALVR</name>
<reference evidence="10" key="1">
    <citation type="submission" date="2025-08" db="UniProtKB">
        <authorList>
            <consortium name="RefSeq"/>
        </authorList>
    </citation>
    <scope>IDENTIFICATION</scope>
</reference>
<evidence type="ECO:0000259" key="8">
    <source>
        <dbReference type="Pfam" id="PF09770"/>
    </source>
</evidence>
<comment type="similarity">
    <text evidence="3">Belongs to the PAT1 family.</text>
</comment>
<protein>
    <submittedName>
        <fullName evidence="10">Protein PAT1 homolog 2</fullName>
    </submittedName>
</protein>
<comment type="subcellular location">
    <subcellularLocation>
        <location evidence="2">Cytoplasm</location>
    </subcellularLocation>
    <subcellularLocation>
        <location evidence="1">Nucleus</location>
    </subcellularLocation>
</comment>
<gene>
    <name evidence="10" type="primary">PATL2</name>
</gene>
<accession>A0ABM0RVD9</accession>
<feature type="compositionally biased region" description="Polar residues" evidence="7">
    <location>
        <begin position="172"/>
        <end position="185"/>
    </location>
</feature>
<dbReference type="InterPro" id="IPR019167">
    <property type="entry name" value="PAT1_dom"/>
</dbReference>
<dbReference type="Proteomes" id="UP000694923">
    <property type="component" value="Unplaced"/>
</dbReference>
<feature type="compositionally biased region" description="Polar residues" evidence="7">
    <location>
        <begin position="67"/>
        <end position="76"/>
    </location>
</feature>
<evidence type="ECO:0000256" key="5">
    <source>
        <dbReference type="ARBA" id="ARBA00022884"/>
    </source>
</evidence>
<dbReference type="InterPro" id="IPR039900">
    <property type="entry name" value="Pat1-like"/>
</dbReference>
<feature type="compositionally biased region" description="Acidic residues" evidence="7">
    <location>
        <begin position="29"/>
        <end position="59"/>
    </location>
</feature>
<organism evidence="9 10">
    <name type="scientific">Galeopterus variegatus</name>
    <name type="common">Malayan flying lemur</name>
    <name type="synonym">Cynocephalus variegatus</name>
    <dbReference type="NCBI Taxonomy" id="482537"/>
    <lineage>
        <taxon>Eukaryota</taxon>
        <taxon>Metazoa</taxon>
        <taxon>Chordata</taxon>
        <taxon>Craniata</taxon>
        <taxon>Vertebrata</taxon>
        <taxon>Euteleostomi</taxon>
        <taxon>Mammalia</taxon>
        <taxon>Eutheria</taxon>
        <taxon>Euarchontoglires</taxon>
        <taxon>Dermoptera</taxon>
        <taxon>Cynocephalidae</taxon>
        <taxon>Galeopterus</taxon>
    </lineage>
</organism>
<evidence type="ECO:0000256" key="4">
    <source>
        <dbReference type="ARBA" id="ARBA00022490"/>
    </source>
</evidence>
<evidence type="ECO:0000313" key="9">
    <source>
        <dbReference type="Proteomes" id="UP000694923"/>
    </source>
</evidence>
<evidence type="ECO:0000256" key="2">
    <source>
        <dbReference type="ARBA" id="ARBA00004496"/>
    </source>
</evidence>
<evidence type="ECO:0000313" key="10">
    <source>
        <dbReference type="RefSeq" id="XP_008584580.1"/>
    </source>
</evidence>
<keyword evidence="6" id="KW-0539">Nucleus</keyword>
<dbReference type="RefSeq" id="XP_008584580.1">
    <property type="nucleotide sequence ID" value="XM_008586358.1"/>
</dbReference>
<evidence type="ECO:0000256" key="7">
    <source>
        <dbReference type="SAM" id="MobiDB-lite"/>
    </source>
</evidence>
<feature type="region of interest" description="Disordered" evidence="7">
    <location>
        <begin position="1"/>
        <end position="86"/>
    </location>
</feature>
<keyword evidence="4" id="KW-0963">Cytoplasm</keyword>
<dbReference type="PANTHER" id="PTHR21551:SF3">
    <property type="entry name" value="PROTEIN PAT1 HOMOLOG 2"/>
    <property type="match status" value="1"/>
</dbReference>
<feature type="domain" description="mRNA decay factor PAT1" evidence="8">
    <location>
        <begin position="264"/>
        <end position="402"/>
    </location>
</feature>